<proteinExistence type="inferred from homology"/>
<dbReference type="PANTHER" id="PTHR30442">
    <property type="entry name" value="IRON III DICITRATE TRANSPORT PROTEIN FECA"/>
    <property type="match status" value="1"/>
</dbReference>
<evidence type="ECO:0000256" key="1">
    <source>
        <dbReference type="ARBA" id="ARBA00004571"/>
    </source>
</evidence>
<dbReference type="GO" id="GO:0033214">
    <property type="term" value="P:siderophore-iron import into cell"/>
    <property type="evidence" value="ECO:0007669"/>
    <property type="project" value="TreeGrafter"/>
</dbReference>
<dbReference type="SUPFAM" id="SSF56935">
    <property type="entry name" value="Porins"/>
    <property type="match status" value="1"/>
</dbReference>
<dbReference type="KEGG" id="daa:AKL17_3601"/>
<dbReference type="PATRIC" id="fig|1335048.3.peg.3735"/>
<keyword evidence="2 7" id="KW-0813">Transport</keyword>
<dbReference type="InterPro" id="IPR012910">
    <property type="entry name" value="Plug_dom"/>
</dbReference>
<dbReference type="EMBL" id="CP012661">
    <property type="protein sequence ID" value="AMY70825.1"/>
    <property type="molecule type" value="Genomic_DNA"/>
</dbReference>
<evidence type="ECO:0000256" key="2">
    <source>
        <dbReference type="ARBA" id="ARBA00022448"/>
    </source>
</evidence>
<keyword evidence="6 7" id="KW-0998">Cell outer membrane</keyword>
<feature type="domain" description="Secretin/TonB short N-terminal" evidence="9">
    <location>
        <begin position="73"/>
        <end position="124"/>
    </location>
</feature>
<evidence type="ECO:0000256" key="8">
    <source>
        <dbReference type="SAM" id="SignalP"/>
    </source>
</evidence>
<dbReference type="InterPro" id="IPR037066">
    <property type="entry name" value="Plug_dom_sf"/>
</dbReference>
<comment type="subcellular location">
    <subcellularLocation>
        <location evidence="1 7">Cell outer membrane</location>
        <topology evidence="1 7">Multi-pass membrane protein</topology>
    </subcellularLocation>
</comment>
<dbReference type="AlphaFoldDB" id="A0A159Z682"/>
<keyword evidence="8" id="KW-0732">Signal</keyword>
<accession>A0A159Z682</accession>
<organism evidence="10 11">
    <name type="scientific">Frigidibacter mobilis</name>
    <dbReference type="NCBI Taxonomy" id="1335048"/>
    <lineage>
        <taxon>Bacteria</taxon>
        <taxon>Pseudomonadati</taxon>
        <taxon>Pseudomonadota</taxon>
        <taxon>Alphaproteobacteria</taxon>
        <taxon>Rhodobacterales</taxon>
        <taxon>Paracoccaceae</taxon>
        <taxon>Frigidibacter</taxon>
    </lineage>
</organism>
<dbReference type="Gene3D" id="3.55.50.30">
    <property type="match status" value="1"/>
</dbReference>
<dbReference type="SMART" id="SM00965">
    <property type="entry name" value="STN"/>
    <property type="match status" value="1"/>
</dbReference>
<dbReference type="Proteomes" id="UP000076128">
    <property type="component" value="Chromosome"/>
</dbReference>
<comment type="similarity">
    <text evidence="7">Belongs to the TonB-dependent receptor family.</text>
</comment>
<dbReference type="GO" id="GO:0009279">
    <property type="term" value="C:cell outer membrane"/>
    <property type="evidence" value="ECO:0007669"/>
    <property type="project" value="UniProtKB-SubCell"/>
</dbReference>
<evidence type="ECO:0000313" key="10">
    <source>
        <dbReference type="EMBL" id="AMY70825.1"/>
    </source>
</evidence>
<evidence type="ECO:0000313" key="11">
    <source>
        <dbReference type="Proteomes" id="UP000076128"/>
    </source>
</evidence>
<keyword evidence="3 7" id="KW-1134">Transmembrane beta strand</keyword>
<reference evidence="10 11" key="1">
    <citation type="submission" date="2015-09" db="EMBL/GenBank/DDBJ databases">
        <title>Complete genome sequence of Defluviimonas alba cai42t isolated from an oilfield in Xinjiang.</title>
        <authorList>
            <person name="Geng S."/>
            <person name="Pan X."/>
            <person name="Wu X."/>
        </authorList>
    </citation>
    <scope>NUCLEOTIDE SEQUENCE [LARGE SCALE GENOMIC DNA]</scope>
    <source>
        <strain evidence="11">cai42</strain>
    </source>
</reference>
<evidence type="ECO:0000259" key="9">
    <source>
        <dbReference type="SMART" id="SM00965"/>
    </source>
</evidence>
<dbReference type="Gene3D" id="2.40.170.20">
    <property type="entry name" value="TonB-dependent receptor, beta-barrel domain"/>
    <property type="match status" value="1"/>
</dbReference>
<keyword evidence="5 7" id="KW-0472">Membrane</keyword>
<protein>
    <submittedName>
        <fullName evidence="10">Putative extracellular heme-binding protein</fullName>
    </submittedName>
</protein>
<dbReference type="PROSITE" id="PS52016">
    <property type="entry name" value="TONB_DEPENDENT_REC_3"/>
    <property type="match status" value="1"/>
</dbReference>
<evidence type="ECO:0000256" key="7">
    <source>
        <dbReference type="PROSITE-ProRule" id="PRU01360"/>
    </source>
</evidence>
<evidence type="ECO:0000256" key="3">
    <source>
        <dbReference type="ARBA" id="ARBA00022452"/>
    </source>
</evidence>
<dbReference type="InterPro" id="IPR036942">
    <property type="entry name" value="Beta-barrel_TonB_sf"/>
</dbReference>
<dbReference type="STRING" id="1335048.AKL17_3601"/>
<gene>
    <name evidence="10" type="ORF">AKL17_3601</name>
</gene>
<dbReference type="Pfam" id="PF07660">
    <property type="entry name" value="STN"/>
    <property type="match status" value="1"/>
</dbReference>
<dbReference type="PANTHER" id="PTHR30442:SF0">
    <property type="entry name" value="FE(3+) DICITRATE TRANSPORT PROTEIN FECA"/>
    <property type="match status" value="1"/>
</dbReference>
<dbReference type="InterPro" id="IPR011662">
    <property type="entry name" value="Secretin/TonB_short_N"/>
</dbReference>
<evidence type="ECO:0000256" key="6">
    <source>
        <dbReference type="ARBA" id="ARBA00023237"/>
    </source>
</evidence>
<evidence type="ECO:0000256" key="5">
    <source>
        <dbReference type="ARBA" id="ARBA00023136"/>
    </source>
</evidence>
<dbReference type="InterPro" id="IPR039426">
    <property type="entry name" value="TonB-dep_rcpt-like"/>
</dbReference>
<sequence length="556" mass="58686">MNVRRKFRAPGPARRTGGGLMRPLLLCTLLASASAFPGVQPATAQEGTGQVAFSIPAGPLGTALMAWGRQAGVQISYLDATTGGRTTPGLSSNLVPEEALARLLSGTGLRYSFTDARSVVITAPGSRASGATAAGDATLLDPIMVQSDAGDIAYATPGSVGHISTEQIERVATGNTADIFKSTPGVISAGNRIGPSVDMNIRGLQGQNRVNVMIDGTRQTGGSYRGYRGARNETYVDPDFLASVDIEKGPTAGAGGVGAMGGVVNMRTIGAEDIIAEGAVQGFRIRSSMASNTASPQATGSTQIREQHNGFNGDAWSGSLAWAMRRENFDLMMGVSRRESGNYFAGTKGASTYDISVFGLPSQERRLSPFGKGEEVFNTSQDVTTYLAKATWYWGDHSLRLGYSRYENQYGEIDETTLLFSIGAFIIPAAQNKLSRTTTDTVTVKYEYAPAGNDLIHLAANLWATQLDTFSSMVGTQVVGATGESAVRTIGGDVSNRSEIATAFGQLSTMTGAEFALERSRSDQITTVYPWTTIYQSFNPNGTAHLPASSIAAHLR</sequence>
<feature type="chain" id="PRO_5007811728" evidence="8">
    <location>
        <begin position="36"/>
        <end position="556"/>
    </location>
</feature>
<evidence type="ECO:0000256" key="4">
    <source>
        <dbReference type="ARBA" id="ARBA00022692"/>
    </source>
</evidence>
<feature type="signal peptide" evidence="8">
    <location>
        <begin position="1"/>
        <end position="35"/>
    </location>
</feature>
<keyword evidence="4 7" id="KW-0812">Transmembrane</keyword>
<dbReference type="Gene3D" id="2.170.130.10">
    <property type="entry name" value="TonB-dependent receptor, plug domain"/>
    <property type="match status" value="1"/>
</dbReference>
<dbReference type="Pfam" id="PF07715">
    <property type="entry name" value="Plug"/>
    <property type="match status" value="1"/>
</dbReference>
<name>A0A159Z682_9RHOB</name>
<keyword evidence="11" id="KW-1185">Reference proteome</keyword>